<sequence>MIPSNSIRVQLAEFLNPYVVRSPLRLFEIADQSICPPVIRRCCQNILASEWSHRLPFIQQRSPAELAAAVILEALDDFADPDESGLTVVDFCSGSGGPVPIIEKIVNRRRKERRMSPVSFLMTDLNPHVGAWEIASAKSRHLSFVPEAVDATHPPSSVISASASPEDLLSNAGPKRRVFRLYCLCFHHFSDPMARQVLASTLDTADGFAILELQDRRLASFVLMLLDFFFIFLMTPIWFGASPMHLLFTYIFPVIPFIMAFDGVVSSLRTRTFCEVVQLIDGIQGDCKTEKAVSKVSLLDQVGKVDRLGWEFRGGREVHTWPLGYFNYIVGRRKSKRSQL</sequence>
<dbReference type="Proteomes" id="UP001360953">
    <property type="component" value="Unassembled WGS sequence"/>
</dbReference>
<gene>
    <name evidence="2" type="ORF">J3D65DRAFT_631386</name>
</gene>
<feature type="transmembrane region" description="Helical" evidence="1">
    <location>
        <begin position="245"/>
        <end position="265"/>
    </location>
</feature>
<keyword evidence="1" id="KW-0812">Transmembrane</keyword>
<reference evidence="2 3" key="1">
    <citation type="submission" date="2024-04" db="EMBL/GenBank/DDBJ databases">
        <title>Phyllosticta paracitricarpa is synonymous to the EU quarantine fungus P. citricarpa based on phylogenomic analyses.</title>
        <authorList>
            <consortium name="Lawrence Berkeley National Laboratory"/>
            <person name="Van ingen-buijs V.A."/>
            <person name="Van westerhoven A.C."/>
            <person name="Haridas S."/>
            <person name="Skiadas P."/>
            <person name="Martin F."/>
            <person name="Groenewald J.Z."/>
            <person name="Crous P.W."/>
            <person name="Seidl M.F."/>
        </authorList>
    </citation>
    <scope>NUCLEOTIDE SEQUENCE [LARGE SCALE GENOMIC DNA]</scope>
    <source>
        <strain evidence="2 3">CPC 17464</strain>
    </source>
</reference>
<evidence type="ECO:0000313" key="2">
    <source>
        <dbReference type="EMBL" id="KAK7533799.1"/>
    </source>
</evidence>
<dbReference type="RefSeq" id="XP_066652838.1">
    <property type="nucleotide sequence ID" value="XM_066800911.1"/>
</dbReference>
<proteinExistence type="predicted"/>
<dbReference type="EMBL" id="JBBPEH010000009">
    <property type="protein sequence ID" value="KAK7533799.1"/>
    <property type="molecule type" value="Genomic_DNA"/>
</dbReference>
<evidence type="ECO:0000256" key="1">
    <source>
        <dbReference type="SAM" id="Phobius"/>
    </source>
</evidence>
<evidence type="ECO:0000313" key="3">
    <source>
        <dbReference type="Proteomes" id="UP001360953"/>
    </source>
</evidence>
<keyword evidence="3" id="KW-1185">Reference proteome</keyword>
<organism evidence="2 3">
    <name type="scientific">Phyllosticta citribraziliensis</name>
    <dbReference type="NCBI Taxonomy" id="989973"/>
    <lineage>
        <taxon>Eukaryota</taxon>
        <taxon>Fungi</taxon>
        <taxon>Dikarya</taxon>
        <taxon>Ascomycota</taxon>
        <taxon>Pezizomycotina</taxon>
        <taxon>Dothideomycetes</taxon>
        <taxon>Dothideomycetes incertae sedis</taxon>
        <taxon>Botryosphaeriales</taxon>
        <taxon>Phyllostictaceae</taxon>
        <taxon>Phyllosticta</taxon>
    </lineage>
</organism>
<keyword evidence="1" id="KW-1133">Transmembrane helix</keyword>
<comment type="caution">
    <text evidence="2">The sequence shown here is derived from an EMBL/GenBank/DDBJ whole genome shotgun (WGS) entry which is preliminary data.</text>
</comment>
<feature type="transmembrane region" description="Helical" evidence="1">
    <location>
        <begin position="218"/>
        <end position="239"/>
    </location>
</feature>
<keyword evidence="1" id="KW-0472">Membrane</keyword>
<protein>
    <submittedName>
        <fullName evidence="2">Uncharacterized protein</fullName>
    </submittedName>
</protein>
<accession>A0ABR1LF02</accession>
<name>A0ABR1LF02_9PEZI</name>
<dbReference type="GeneID" id="92033817"/>